<keyword evidence="4" id="KW-1185">Reference proteome</keyword>
<dbReference type="RefSeq" id="XP_002486639.1">
    <property type="nucleotide sequence ID" value="XM_002486594.1"/>
</dbReference>
<dbReference type="VEuPathDB" id="FungiDB:TSTA_106100"/>
<dbReference type="Gene3D" id="3.30.70.100">
    <property type="match status" value="1"/>
</dbReference>
<sequence length="170" mass="18972">MPPSTRLKNILFIASFLTFNITVPTLNSKMTLIRVVVFTYRKSGLTLEEFKSYSEQHGHLLKRLASDVFPISHRRSYIAREEKGSDADATETTARNPTTPAKLFLGQQSDFDFDAYTELTFASQEAVQAYVAKTSQPDIAATIAADEEKFLDRPKTGIVFLGDVTEVNNA</sequence>
<dbReference type="Proteomes" id="UP000001745">
    <property type="component" value="Unassembled WGS sequence"/>
</dbReference>
<evidence type="ECO:0000313" key="3">
    <source>
        <dbReference type="EMBL" id="EED14401.1"/>
    </source>
</evidence>
<comment type="similarity">
    <text evidence="1">Belongs to the tpcK family.</text>
</comment>
<evidence type="ECO:0000259" key="2">
    <source>
        <dbReference type="Pfam" id="PF07110"/>
    </source>
</evidence>
<dbReference type="PhylomeDB" id="B8MPG2"/>
<organism evidence="3 4">
    <name type="scientific">Talaromyces stipitatus (strain ATCC 10500 / CBS 375.48 / QM 6759 / NRRL 1006)</name>
    <name type="common">Penicillium stipitatum</name>
    <dbReference type="NCBI Taxonomy" id="441959"/>
    <lineage>
        <taxon>Eukaryota</taxon>
        <taxon>Fungi</taxon>
        <taxon>Dikarya</taxon>
        <taxon>Ascomycota</taxon>
        <taxon>Pezizomycotina</taxon>
        <taxon>Eurotiomycetes</taxon>
        <taxon>Eurotiomycetidae</taxon>
        <taxon>Eurotiales</taxon>
        <taxon>Trichocomaceae</taxon>
        <taxon>Talaromyces</taxon>
        <taxon>Talaromyces sect. Talaromyces</taxon>
    </lineage>
</organism>
<dbReference type="HOGENOM" id="CLU_115019_2_0_1"/>
<dbReference type="InterPro" id="IPR009799">
    <property type="entry name" value="EthD_dom"/>
</dbReference>
<feature type="domain" description="EthD" evidence="2">
    <location>
        <begin position="42"/>
        <end position="153"/>
    </location>
</feature>
<dbReference type="InParanoid" id="B8MPG2"/>
<dbReference type="STRING" id="441959.B8MPG2"/>
<dbReference type="InterPro" id="IPR011008">
    <property type="entry name" value="Dimeric_a/b-barrel"/>
</dbReference>
<dbReference type="Pfam" id="PF07110">
    <property type="entry name" value="EthD"/>
    <property type="match status" value="1"/>
</dbReference>
<dbReference type="OrthoDB" id="2519291at2759"/>
<evidence type="ECO:0000256" key="1">
    <source>
        <dbReference type="ARBA" id="ARBA00005986"/>
    </source>
</evidence>
<gene>
    <name evidence="3" type="ORF">TSTA_106100</name>
</gene>
<dbReference type="OMA" id="MVWINIS"/>
<name>B8MPG2_TALSN</name>
<reference evidence="4" key="1">
    <citation type="journal article" date="2015" name="Genome Announc.">
        <title>Genome sequence of the AIDS-associated pathogen Penicillium marneffei (ATCC18224) and its near taxonomic relative Talaromyces stipitatus (ATCC10500).</title>
        <authorList>
            <person name="Nierman W.C."/>
            <person name="Fedorova-Abrams N.D."/>
            <person name="Andrianopoulos A."/>
        </authorList>
    </citation>
    <scope>NUCLEOTIDE SEQUENCE [LARGE SCALE GENOMIC DNA]</scope>
    <source>
        <strain evidence="4">ATCC 10500 / CBS 375.48 / QM 6759 / NRRL 1006</strain>
    </source>
</reference>
<dbReference type="EMBL" id="EQ962658">
    <property type="protein sequence ID" value="EED14401.1"/>
    <property type="molecule type" value="Genomic_DNA"/>
</dbReference>
<protein>
    <recommendedName>
        <fullName evidence="2">EthD domain-containing protein</fullName>
    </recommendedName>
</protein>
<accession>B8MPG2</accession>
<dbReference type="SUPFAM" id="SSF54909">
    <property type="entry name" value="Dimeric alpha+beta barrel"/>
    <property type="match status" value="1"/>
</dbReference>
<dbReference type="GeneID" id="8100469"/>
<dbReference type="eggNOG" id="ENOG502S8V9">
    <property type="taxonomic scope" value="Eukaryota"/>
</dbReference>
<dbReference type="GO" id="GO:0016491">
    <property type="term" value="F:oxidoreductase activity"/>
    <property type="evidence" value="ECO:0007669"/>
    <property type="project" value="InterPro"/>
</dbReference>
<dbReference type="AlphaFoldDB" id="B8MPG2"/>
<proteinExistence type="inferred from homology"/>
<evidence type="ECO:0000313" key="4">
    <source>
        <dbReference type="Proteomes" id="UP000001745"/>
    </source>
</evidence>